<evidence type="ECO:0000256" key="4">
    <source>
        <dbReference type="ARBA" id="ARBA00022691"/>
    </source>
</evidence>
<evidence type="ECO:0000256" key="6">
    <source>
        <dbReference type="ARBA" id="ARBA00023004"/>
    </source>
</evidence>
<dbReference type="Pfam" id="PF02310">
    <property type="entry name" value="B12-binding"/>
    <property type="match status" value="1"/>
</dbReference>
<evidence type="ECO:0000313" key="11">
    <source>
        <dbReference type="Proteomes" id="UP000326354"/>
    </source>
</evidence>
<keyword evidence="2" id="KW-0489">Methyltransferase</keyword>
<evidence type="ECO:0000256" key="2">
    <source>
        <dbReference type="ARBA" id="ARBA00022603"/>
    </source>
</evidence>
<dbReference type="InterPro" id="IPR025274">
    <property type="entry name" value="DUF4070"/>
</dbReference>
<comment type="cofactor">
    <cofactor evidence="1">
        <name>[4Fe-4S] cluster</name>
        <dbReference type="ChEBI" id="CHEBI:49883"/>
    </cofactor>
</comment>
<protein>
    <submittedName>
        <fullName evidence="10">B12-binding domain-containing radical SAMprotein</fullName>
    </submittedName>
</protein>
<keyword evidence="4" id="KW-0949">S-adenosyl-L-methionine</keyword>
<evidence type="ECO:0000313" key="10">
    <source>
        <dbReference type="EMBL" id="BBM84085.1"/>
    </source>
</evidence>
<dbReference type="SUPFAM" id="SSF102114">
    <property type="entry name" value="Radical SAM enzymes"/>
    <property type="match status" value="1"/>
</dbReference>
<feature type="domain" description="B12-binding" evidence="8">
    <location>
        <begin position="75"/>
        <end position="147"/>
    </location>
</feature>
<name>A0A5S9IP25_UABAM</name>
<keyword evidence="7" id="KW-0411">Iron-sulfur</keyword>
<keyword evidence="3" id="KW-0808">Transferase</keyword>
<gene>
    <name evidence="10" type="ORF">UABAM_02441</name>
</gene>
<keyword evidence="11" id="KW-1185">Reference proteome</keyword>
<dbReference type="Pfam" id="PF04055">
    <property type="entry name" value="Radical_SAM"/>
    <property type="match status" value="1"/>
</dbReference>
<dbReference type="InterPro" id="IPR051198">
    <property type="entry name" value="BchE-like"/>
</dbReference>
<dbReference type="KEGG" id="uam:UABAM_02441"/>
<proteinExistence type="predicted"/>
<keyword evidence="5" id="KW-0479">Metal-binding</keyword>
<evidence type="ECO:0000259" key="9">
    <source>
        <dbReference type="PROSITE" id="PS51918"/>
    </source>
</evidence>
<dbReference type="InterPro" id="IPR023404">
    <property type="entry name" value="rSAM_horseshoe"/>
</dbReference>
<dbReference type="PROSITE" id="PS51332">
    <property type="entry name" value="B12_BINDING"/>
    <property type="match status" value="1"/>
</dbReference>
<evidence type="ECO:0000256" key="3">
    <source>
        <dbReference type="ARBA" id="ARBA00022679"/>
    </source>
</evidence>
<evidence type="ECO:0000256" key="1">
    <source>
        <dbReference type="ARBA" id="ARBA00001966"/>
    </source>
</evidence>
<dbReference type="GO" id="GO:0003824">
    <property type="term" value="F:catalytic activity"/>
    <property type="evidence" value="ECO:0007669"/>
    <property type="project" value="InterPro"/>
</dbReference>
<dbReference type="GO" id="GO:0046872">
    <property type="term" value="F:metal ion binding"/>
    <property type="evidence" value="ECO:0007669"/>
    <property type="project" value="UniProtKB-KW"/>
</dbReference>
<dbReference type="InterPro" id="IPR007197">
    <property type="entry name" value="rSAM"/>
</dbReference>
<dbReference type="GO" id="GO:0005829">
    <property type="term" value="C:cytosol"/>
    <property type="evidence" value="ECO:0007669"/>
    <property type="project" value="TreeGrafter"/>
</dbReference>
<accession>A0A5S9IP25</accession>
<keyword evidence="6" id="KW-0408">Iron</keyword>
<dbReference type="SFLD" id="SFLDG01082">
    <property type="entry name" value="B12-binding_domain_containing"/>
    <property type="match status" value="1"/>
</dbReference>
<dbReference type="Gene3D" id="3.80.30.20">
    <property type="entry name" value="tm_1862 like domain"/>
    <property type="match status" value="1"/>
</dbReference>
<evidence type="ECO:0000256" key="5">
    <source>
        <dbReference type="ARBA" id="ARBA00022723"/>
    </source>
</evidence>
<dbReference type="EMBL" id="AP019860">
    <property type="protein sequence ID" value="BBM84085.1"/>
    <property type="molecule type" value="Genomic_DNA"/>
</dbReference>
<sequence length="434" mass="49393">MAKTKIGLIAMSGVRIQSPELMELGVSLPGFVKRGQTIATLPSLGILTVAGLTPPEYEVHYIEIDKYSCDLPMFDLVGISSLAAQIHEAYAIADYYRGAGVKVVMGGLHVSMMPDEALQHADAVVINGAEGAWPKLLEDFSRGQMQKKYYGAKDKVFSPQLYTKPRFDLLQNREYSRLTIQTSRGCPRNCDFCAASLLISERFNQKPIDLIIDEIRTARKYFSQPFFEFADDNTFLNKAWSKDFLQQLQREEIRYFTETDASVAEDTQLCDLISQSGCRQVLIGFESPNEQHLEGIDPVGWKKKQAPKIRKVVDTLQSRGIGVIACFILGLDHHTPEIFPQVWQFVQDLGAEDVQFTVLTPFPGTPLFDRLKKEGRLLKERFWESCTLFDVNYQPQNMSVQELEQGMHWLFSQAYTEDAYQKRKQHFKQQRSSG</sequence>
<dbReference type="SFLD" id="SFLDG01123">
    <property type="entry name" value="methyltransferase_(Class_B)"/>
    <property type="match status" value="1"/>
</dbReference>
<reference evidence="10 11" key="1">
    <citation type="submission" date="2019-08" db="EMBL/GenBank/DDBJ databases">
        <title>Complete genome sequence of Candidatus Uab amorphum.</title>
        <authorList>
            <person name="Shiratori T."/>
            <person name="Suzuki S."/>
            <person name="Kakizawa Y."/>
            <person name="Ishida K."/>
        </authorList>
    </citation>
    <scope>NUCLEOTIDE SEQUENCE [LARGE SCALE GENOMIC DNA]</scope>
    <source>
        <strain evidence="10 11">SRT547</strain>
    </source>
</reference>
<dbReference type="Proteomes" id="UP000326354">
    <property type="component" value="Chromosome"/>
</dbReference>
<dbReference type="GO" id="GO:0051539">
    <property type="term" value="F:4 iron, 4 sulfur cluster binding"/>
    <property type="evidence" value="ECO:0007669"/>
    <property type="project" value="UniProtKB-KW"/>
</dbReference>
<dbReference type="InterPro" id="IPR034466">
    <property type="entry name" value="Methyltransferase_Class_B"/>
</dbReference>
<dbReference type="Pfam" id="PF13282">
    <property type="entry name" value="DUF4070"/>
    <property type="match status" value="1"/>
</dbReference>
<dbReference type="PANTHER" id="PTHR43409:SF7">
    <property type="entry name" value="BLL1977 PROTEIN"/>
    <property type="match status" value="1"/>
</dbReference>
<dbReference type="InterPro" id="IPR006158">
    <property type="entry name" value="Cobalamin-bd"/>
</dbReference>
<dbReference type="RefSeq" id="WP_151968262.1">
    <property type="nucleotide sequence ID" value="NZ_AP019860.1"/>
</dbReference>
<evidence type="ECO:0000259" key="8">
    <source>
        <dbReference type="PROSITE" id="PS51332"/>
    </source>
</evidence>
<dbReference type="GO" id="GO:0031419">
    <property type="term" value="F:cobalamin binding"/>
    <property type="evidence" value="ECO:0007669"/>
    <property type="project" value="InterPro"/>
</dbReference>
<dbReference type="SFLD" id="SFLDS00029">
    <property type="entry name" value="Radical_SAM"/>
    <property type="match status" value="1"/>
</dbReference>
<feature type="domain" description="Radical SAM core" evidence="9">
    <location>
        <begin position="172"/>
        <end position="402"/>
    </location>
</feature>
<organism evidence="10 11">
    <name type="scientific">Uabimicrobium amorphum</name>
    <dbReference type="NCBI Taxonomy" id="2596890"/>
    <lineage>
        <taxon>Bacteria</taxon>
        <taxon>Pseudomonadati</taxon>
        <taxon>Planctomycetota</taxon>
        <taxon>Candidatus Uabimicrobiia</taxon>
        <taxon>Candidatus Uabimicrobiales</taxon>
        <taxon>Candidatus Uabimicrobiaceae</taxon>
        <taxon>Candidatus Uabimicrobium</taxon>
    </lineage>
</organism>
<dbReference type="Gene3D" id="3.40.50.280">
    <property type="entry name" value="Cobalamin-binding domain"/>
    <property type="match status" value="1"/>
</dbReference>
<dbReference type="PROSITE" id="PS51918">
    <property type="entry name" value="RADICAL_SAM"/>
    <property type="match status" value="1"/>
</dbReference>
<dbReference type="SMART" id="SM00729">
    <property type="entry name" value="Elp3"/>
    <property type="match status" value="1"/>
</dbReference>
<dbReference type="PANTHER" id="PTHR43409">
    <property type="entry name" value="ANAEROBIC MAGNESIUM-PROTOPORPHYRIN IX MONOMETHYL ESTER CYCLASE-RELATED"/>
    <property type="match status" value="1"/>
</dbReference>
<dbReference type="InterPro" id="IPR006638">
    <property type="entry name" value="Elp3/MiaA/NifB-like_rSAM"/>
</dbReference>
<dbReference type="InterPro" id="IPR058240">
    <property type="entry name" value="rSAM_sf"/>
</dbReference>
<evidence type="ECO:0000256" key="7">
    <source>
        <dbReference type="ARBA" id="ARBA00023014"/>
    </source>
</evidence>
<dbReference type="AlphaFoldDB" id="A0A5S9IP25"/>
<dbReference type="OrthoDB" id="9801424at2"/>